<comment type="similarity">
    <text evidence="3 9">Belongs to the acyl-CoA dehydrogenase family.</text>
</comment>
<evidence type="ECO:0000313" key="13">
    <source>
        <dbReference type="Proteomes" id="UP000887574"/>
    </source>
</evidence>
<evidence type="ECO:0000256" key="9">
    <source>
        <dbReference type="RuleBase" id="RU362125"/>
    </source>
</evidence>
<dbReference type="Proteomes" id="UP000887574">
    <property type="component" value="Unplaced"/>
</dbReference>
<keyword evidence="4 9" id="KW-0285">Flavoprotein</keyword>
<keyword evidence="8" id="KW-0496">Mitochondrion</keyword>
<evidence type="ECO:0000259" key="11">
    <source>
        <dbReference type="Pfam" id="PF02770"/>
    </source>
</evidence>
<dbReference type="InterPro" id="IPR009100">
    <property type="entry name" value="AcylCoA_DH/oxidase_NM_dom_sf"/>
</dbReference>
<name>A0A915E9D7_9BILA</name>
<dbReference type="SUPFAM" id="SSF47203">
    <property type="entry name" value="Acyl-CoA dehydrogenase C-terminal domain-like"/>
    <property type="match status" value="1"/>
</dbReference>
<dbReference type="Pfam" id="PF02771">
    <property type="entry name" value="Acyl-CoA_dh_N"/>
    <property type="match status" value="1"/>
</dbReference>
<evidence type="ECO:0000256" key="7">
    <source>
        <dbReference type="ARBA" id="ARBA00023002"/>
    </source>
</evidence>
<evidence type="ECO:0000256" key="1">
    <source>
        <dbReference type="ARBA" id="ARBA00001974"/>
    </source>
</evidence>
<organism evidence="13 14">
    <name type="scientific">Ditylenchus dipsaci</name>
    <dbReference type="NCBI Taxonomy" id="166011"/>
    <lineage>
        <taxon>Eukaryota</taxon>
        <taxon>Metazoa</taxon>
        <taxon>Ecdysozoa</taxon>
        <taxon>Nematoda</taxon>
        <taxon>Chromadorea</taxon>
        <taxon>Rhabditida</taxon>
        <taxon>Tylenchina</taxon>
        <taxon>Tylenchomorpha</taxon>
        <taxon>Sphaerularioidea</taxon>
        <taxon>Anguinidae</taxon>
        <taxon>Anguininae</taxon>
        <taxon>Ditylenchus</taxon>
    </lineage>
</organism>
<sequence>MSETPKPSATFNYLDALDLNSQLTSEELKIRDRARDYCQQKLQPRIVQAHRDEVFDSNLWLEMGQHGLFGTPYSGYGCPGASTVAYGLIARELERVDTAYRTIMSVQTSLLIGPLLAYGSEEQKQKFIPQLVTGQLIGCFGLTEPNHGSNPAGMESKATWITNAPVATMFIVWARSDRHDNAIKGFILERGLSGLTTPKIEGKVAVRASITGKIIMDQVEVPEQNVLPNVQGLSGMMGSLANARLGIAFGTLGAAEDCFVRARDYALNRVQFNKPIAGTQLVQTKLAEMMVEISIGLQACLRVARLKDENRATLEHVSLVKLNSSNKALEVARMARDILGANGLLEEFHIIRHMVNLEAVKTYEGTHDIHAMVLGRAITDLQAFQ</sequence>
<dbReference type="FunFam" id="1.10.540.10:FF:000026">
    <property type="entry name" value="Acyl-CoA dehydrogenase medium chain"/>
    <property type="match status" value="1"/>
</dbReference>
<evidence type="ECO:0000256" key="5">
    <source>
        <dbReference type="ARBA" id="ARBA00022827"/>
    </source>
</evidence>
<dbReference type="GO" id="GO:0046949">
    <property type="term" value="P:fatty-acyl-CoA biosynthetic process"/>
    <property type="evidence" value="ECO:0007669"/>
    <property type="project" value="TreeGrafter"/>
</dbReference>
<dbReference type="Pfam" id="PF00441">
    <property type="entry name" value="Acyl-CoA_dh_1"/>
    <property type="match status" value="1"/>
</dbReference>
<evidence type="ECO:0000256" key="4">
    <source>
        <dbReference type="ARBA" id="ARBA00022630"/>
    </source>
</evidence>
<keyword evidence="5 9" id="KW-0274">FAD</keyword>
<evidence type="ECO:0000256" key="3">
    <source>
        <dbReference type="ARBA" id="ARBA00009347"/>
    </source>
</evidence>
<dbReference type="GO" id="GO:0005743">
    <property type="term" value="C:mitochondrial inner membrane"/>
    <property type="evidence" value="ECO:0007669"/>
    <property type="project" value="TreeGrafter"/>
</dbReference>
<dbReference type="Pfam" id="PF02770">
    <property type="entry name" value="Acyl-CoA_dh_M"/>
    <property type="match status" value="1"/>
</dbReference>
<reference evidence="14" key="1">
    <citation type="submission" date="2022-11" db="UniProtKB">
        <authorList>
            <consortium name="WormBaseParasite"/>
        </authorList>
    </citation>
    <scope>IDENTIFICATION</scope>
</reference>
<proteinExistence type="inferred from homology"/>
<dbReference type="PANTHER" id="PTHR42807">
    <property type="entry name" value="GLUTARYL-COA DEHYDROGENASE, MITOCHONDRIAL"/>
    <property type="match status" value="1"/>
</dbReference>
<keyword evidence="13" id="KW-1185">Reference proteome</keyword>
<dbReference type="InterPro" id="IPR037069">
    <property type="entry name" value="AcylCoA_DH/ox_N_sf"/>
</dbReference>
<feature type="domain" description="Acyl-CoA oxidase/dehydrogenase middle" evidence="11">
    <location>
        <begin position="139"/>
        <end position="219"/>
    </location>
</feature>
<evidence type="ECO:0000259" key="12">
    <source>
        <dbReference type="Pfam" id="PF02771"/>
    </source>
</evidence>
<dbReference type="InterPro" id="IPR009075">
    <property type="entry name" value="AcylCo_DH/oxidase_C"/>
</dbReference>
<evidence type="ECO:0000256" key="8">
    <source>
        <dbReference type="ARBA" id="ARBA00023128"/>
    </source>
</evidence>
<dbReference type="GO" id="GO:0004361">
    <property type="term" value="F:glutaryl-CoA dehydrogenase activity"/>
    <property type="evidence" value="ECO:0007669"/>
    <property type="project" value="TreeGrafter"/>
</dbReference>
<evidence type="ECO:0000256" key="2">
    <source>
        <dbReference type="ARBA" id="ARBA00004305"/>
    </source>
</evidence>
<dbReference type="PANTHER" id="PTHR42807:SF1">
    <property type="entry name" value="GLUTARYL-COA DEHYDROGENASE, MITOCHONDRIAL"/>
    <property type="match status" value="1"/>
</dbReference>
<dbReference type="InterPro" id="IPR046373">
    <property type="entry name" value="Acyl-CoA_Oxase/DH_mid-dom_sf"/>
</dbReference>
<dbReference type="AlphaFoldDB" id="A0A915E9D7"/>
<dbReference type="Gene3D" id="2.40.110.10">
    <property type="entry name" value="Butyryl-CoA Dehydrogenase, subunit A, domain 2"/>
    <property type="match status" value="1"/>
</dbReference>
<dbReference type="GO" id="GO:0000062">
    <property type="term" value="F:fatty-acyl-CoA binding"/>
    <property type="evidence" value="ECO:0007669"/>
    <property type="project" value="TreeGrafter"/>
</dbReference>
<dbReference type="Gene3D" id="1.10.540.10">
    <property type="entry name" value="Acyl-CoA dehydrogenase/oxidase, N-terminal domain"/>
    <property type="match status" value="1"/>
</dbReference>
<feature type="domain" description="Acyl-CoA dehydrogenase/oxidase C-terminal" evidence="10">
    <location>
        <begin position="231"/>
        <end position="378"/>
    </location>
</feature>
<dbReference type="Gene3D" id="1.20.140.10">
    <property type="entry name" value="Butyryl-CoA Dehydrogenase, subunit A, domain 3"/>
    <property type="match status" value="1"/>
</dbReference>
<keyword evidence="6" id="KW-0809">Transit peptide</keyword>
<comment type="cofactor">
    <cofactor evidence="1 9">
        <name>FAD</name>
        <dbReference type="ChEBI" id="CHEBI:57692"/>
    </cofactor>
</comment>
<dbReference type="InterPro" id="IPR052033">
    <property type="entry name" value="Glutaryl-CoA_DH_mitochondrial"/>
</dbReference>
<dbReference type="WBParaSite" id="jg4253">
    <property type="protein sequence ID" value="jg4253"/>
    <property type="gene ID" value="jg4253"/>
</dbReference>
<evidence type="ECO:0000313" key="14">
    <source>
        <dbReference type="WBParaSite" id="jg4253"/>
    </source>
</evidence>
<dbReference type="GO" id="GO:0005759">
    <property type="term" value="C:mitochondrial matrix"/>
    <property type="evidence" value="ECO:0007669"/>
    <property type="project" value="UniProtKB-SubCell"/>
</dbReference>
<protein>
    <submittedName>
        <fullName evidence="14">Acyl-CoA dehydrogenase</fullName>
    </submittedName>
</protein>
<accession>A0A915E9D7</accession>
<feature type="domain" description="Acyl-CoA dehydrogenase/oxidase N-terminal" evidence="12">
    <location>
        <begin position="24"/>
        <end position="135"/>
    </location>
</feature>
<dbReference type="InterPro" id="IPR006091">
    <property type="entry name" value="Acyl-CoA_Oxase/DH_mid-dom"/>
</dbReference>
<dbReference type="GO" id="GO:0050660">
    <property type="term" value="F:flavin adenine dinucleotide binding"/>
    <property type="evidence" value="ECO:0007669"/>
    <property type="project" value="InterPro"/>
</dbReference>
<evidence type="ECO:0000259" key="10">
    <source>
        <dbReference type="Pfam" id="PF00441"/>
    </source>
</evidence>
<dbReference type="GO" id="GO:0033539">
    <property type="term" value="P:fatty acid beta-oxidation using acyl-CoA dehydrogenase"/>
    <property type="evidence" value="ECO:0007669"/>
    <property type="project" value="TreeGrafter"/>
</dbReference>
<dbReference type="SUPFAM" id="SSF56645">
    <property type="entry name" value="Acyl-CoA dehydrogenase NM domain-like"/>
    <property type="match status" value="1"/>
</dbReference>
<evidence type="ECO:0000256" key="6">
    <source>
        <dbReference type="ARBA" id="ARBA00022946"/>
    </source>
</evidence>
<comment type="subcellular location">
    <subcellularLocation>
        <location evidence="2">Mitochondrion matrix</location>
    </subcellularLocation>
</comment>
<keyword evidence="7 9" id="KW-0560">Oxidoreductase</keyword>
<dbReference type="InterPro" id="IPR013786">
    <property type="entry name" value="AcylCoA_DH/ox_N"/>
</dbReference>
<dbReference type="InterPro" id="IPR036250">
    <property type="entry name" value="AcylCo_DH-like_C"/>
</dbReference>